<dbReference type="Proteomes" id="UP000723463">
    <property type="component" value="Unassembled WGS sequence"/>
</dbReference>
<name>A0A9P6K7Y7_9FUNG</name>
<dbReference type="AlphaFoldDB" id="A0A9P6K7Y7"/>
<evidence type="ECO:0000313" key="1">
    <source>
        <dbReference type="EMBL" id="KAF9551270.1"/>
    </source>
</evidence>
<comment type="caution">
    <text evidence="1">The sequence shown here is derived from an EMBL/GenBank/DDBJ whole genome shotgun (WGS) entry which is preliminary data.</text>
</comment>
<protein>
    <submittedName>
        <fullName evidence="1">Uncharacterized protein</fullName>
    </submittedName>
</protein>
<accession>A0A9P6K7Y7</accession>
<reference evidence="1" key="1">
    <citation type="journal article" date="2020" name="Fungal Divers.">
        <title>Resolving the Mortierellaceae phylogeny through synthesis of multi-gene phylogenetics and phylogenomics.</title>
        <authorList>
            <person name="Vandepol N."/>
            <person name="Liber J."/>
            <person name="Desiro A."/>
            <person name="Na H."/>
            <person name="Kennedy M."/>
            <person name="Barry K."/>
            <person name="Grigoriev I.V."/>
            <person name="Miller A.N."/>
            <person name="O'Donnell K."/>
            <person name="Stajich J.E."/>
            <person name="Bonito G."/>
        </authorList>
    </citation>
    <scope>NUCLEOTIDE SEQUENCE</scope>
    <source>
        <strain evidence="1">NRRL 2591</strain>
    </source>
</reference>
<keyword evidence="2" id="KW-1185">Reference proteome</keyword>
<organism evidence="1 2">
    <name type="scientific">Mortierella hygrophila</name>
    <dbReference type="NCBI Taxonomy" id="979708"/>
    <lineage>
        <taxon>Eukaryota</taxon>
        <taxon>Fungi</taxon>
        <taxon>Fungi incertae sedis</taxon>
        <taxon>Mucoromycota</taxon>
        <taxon>Mortierellomycotina</taxon>
        <taxon>Mortierellomycetes</taxon>
        <taxon>Mortierellales</taxon>
        <taxon>Mortierellaceae</taxon>
        <taxon>Mortierella</taxon>
    </lineage>
</organism>
<proteinExistence type="predicted"/>
<sequence>MIIQPENQSQERVQAIRPVYRTITPNATASTVAPIESEFVHVTVYLNPTGQELDPLCFIAIPDVVLDVYVEALLMQMDPITSVPRVLQVAPAAGPRLSLHSANLPATHSTFELAQIPAPQLTRQLALTSEVNPKAQPASKPVPQT</sequence>
<gene>
    <name evidence="1" type="ORF">EC957_009154</name>
</gene>
<dbReference type="EMBL" id="JAAAXW010000005">
    <property type="protein sequence ID" value="KAF9551270.1"/>
    <property type="molecule type" value="Genomic_DNA"/>
</dbReference>
<evidence type="ECO:0000313" key="2">
    <source>
        <dbReference type="Proteomes" id="UP000723463"/>
    </source>
</evidence>